<dbReference type="Proteomes" id="UP000254701">
    <property type="component" value="Unassembled WGS sequence"/>
</dbReference>
<evidence type="ECO:0000313" key="1">
    <source>
        <dbReference type="EMBL" id="SUU89395.1"/>
    </source>
</evidence>
<sequence length="91" mass="10164">MPAYMISYDLRKVRNYDGLIKILRGWKCISPLKSLWLGTLTGPAGTIRDLLRAQMDSDDGLIVVELKPGADWALYKTNENAAAWLQANVTP</sequence>
<reference evidence="1 2" key="1">
    <citation type="submission" date="2018-06" db="EMBL/GenBank/DDBJ databases">
        <authorList>
            <consortium name="Pathogen Informatics"/>
            <person name="Doyle S."/>
        </authorList>
    </citation>
    <scope>NUCLEOTIDE SEQUENCE [LARGE SCALE GENOMIC DNA]</scope>
    <source>
        <strain evidence="1 2">NCTC10684</strain>
    </source>
</reference>
<gene>
    <name evidence="1" type="ORF">NCTC10684_02635</name>
</gene>
<accession>A0A380WKY3</accession>
<organism evidence="1 2">
    <name type="scientific">Aminobacter aminovorans</name>
    <name type="common">Chelatobacter heintzii</name>
    <dbReference type="NCBI Taxonomy" id="83263"/>
    <lineage>
        <taxon>Bacteria</taxon>
        <taxon>Pseudomonadati</taxon>
        <taxon>Pseudomonadota</taxon>
        <taxon>Alphaproteobacteria</taxon>
        <taxon>Hyphomicrobiales</taxon>
        <taxon>Phyllobacteriaceae</taxon>
        <taxon>Aminobacter</taxon>
    </lineage>
</organism>
<protein>
    <recommendedName>
        <fullName evidence="3">SinR family protein</fullName>
    </recommendedName>
</protein>
<proteinExistence type="predicted"/>
<dbReference type="AlphaFoldDB" id="A0A380WKY3"/>
<evidence type="ECO:0008006" key="3">
    <source>
        <dbReference type="Google" id="ProtNLM"/>
    </source>
</evidence>
<dbReference type="OrthoDB" id="2656750at2"/>
<evidence type="ECO:0000313" key="2">
    <source>
        <dbReference type="Proteomes" id="UP000254701"/>
    </source>
</evidence>
<name>A0A380WKY3_AMIAI</name>
<dbReference type="EMBL" id="UFSM01000001">
    <property type="protein sequence ID" value="SUU89395.1"/>
    <property type="molecule type" value="Genomic_DNA"/>
</dbReference>